<accession>D2VUV4</accession>
<dbReference type="PROSITE" id="PS50048">
    <property type="entry name" value="ZN2_CY6_FUNGAL_2"/>
    <property type="match status" value="1"/>
</dbReference>
<name>D2VUV4_NAEGR</name>
<sequence length="156" mass="17863">MLPSSCFGYSNWSGRATDDDDFESFLYSPTNEEQINTSEEINLNMNNSINTTDRNQHQSICQNNTVPVQSINSSSMVEKNEYTCLSCRKLHRKCDKLLPSCSYCSKRGYNCIYEKPKRSVKPNQPNFVFVDEGRKLTNHRISQPTAATTNKSISLW</sequence>
<dbReference type="InterPro" id="IPR001138">
    <property type="entry name" value="Zn2Cys6_DnaBD"/>
</dbReference>
<dbReference type="EMBL" id="GG738900">
    <property type="protein sequence ID" value="EFC39330.1"/>
    <property type="molecule type" value="Genomic_DNA"/>
</dbReference>
<dbReference type="InterPro" id="IPR036864">
    <property type="entry name" value="Zn2-C6_fun-type_DNA-bd_sf"/>
</dbReference>
<proteinExistence type="predicted"/>
<dbReference type="GO" id="GO:0008270">
    <property type="term" value="F:zinc ion binding"/>
    <property type="evidence" value="ECO:0007669"/>
    <property type="project" value="InterPro"/>
</dbReference>
<feature type="domain" description="Zn(2)-C6 fungal-type" evidence="1">
    <location>
        <begin position="83"/>
        <end position="113"/>
    </location>
</feature>
<evidence type="ECO:0000259" key="1">
    <source>
        <dbReference type="PROSITE" id="PS50048"/>
    </source>
</evidence>
<keyword evidence="3" id="KW-1185">Reference proteome</keyword>
<organism evidence="3">
    <name type="scientific">Naegleria gruberi</name>
    <name type="common">Amoeba</name>
    <dbReference type="NCBI Taxonomy" id="5762"/>
    <lineage>
        <taxon>Eukaryota</taxon>
        <taxon>Discoba</taxon>
        <taxon>Heterolobosea</taxon>
        <taxon>Tetramitia</taxon>
        <taxon>Eutetramitia</taxon>
        <taxon>Vahlkampfiidae</taxon>
        <taxon>Naegleria</taxon>
    </lineage>
</organism>
<dbReference type="Proteomes" id="UP000006671">
    <property type="component" value="Unassembled WGS sequence"/>
</dbReference>
<dbReference type="AlphaFoldDB" id="D2VUV4"/>
<dbReference type="GeneID" id="8850857"/>
<dbReference type="OrthoDB" id="270167at2759"/>
<dbReference type="SMART" id="SM00066">
    <property type="entry name" value="GAL4"/>
    <property type="match status" value="1"/>
</dbReference>
<dbReference type="VEuPathDB" id="AmoebaDB:NAEGRDRAFT_72798"/>
<evidence type="ECO:0000313" key="3">
    <source>
        <dbReference type="Proteomes" id="UP000006671"/>
    </source>
</evidence>
<dbReference type="Gene3D" id="4.10.240.10">
    <property type="entry name" value="Zn(2)-C6 fungal-type DNA-binding domain"/>
    <property type="match status" value="1"/>
</dbReference>
<gene>
    <name evidence="2" type="ORF">NAEGRDRAFT_72798</name>
</gene>
<dbReference type="KEGG" id="ngr:NAEGRDRAFT_72798"/>
<dbReference type="SUPFAM" id="SSF57701">
    <property type="entry name" value="Zn2/Cys6 DNA-binding domain"/>
    <property type="match status" value="1"/>
</dbReference>
<dbReference type="PROSITE" id="PS00463">
    <property type="entry name" value="ZN2_CY6_FUNGAL_1"/>
    <property type="match status" value="1"/>
</dbReference>
<dbReference type="Pfam" id="PF00172">
    <property type="entry name" value="Zn_clus"/>
    <property type="match status" value="1"/>
</dbReference>
<dbReference type="RefSeq" id="XP_002672074.1">
    <property type="nucleotide sequence ID" value="XM_002672028.1"/>
</dbReference>
<dbReference type="CDD" id="cd00067">
    <property type="entry name" value="GAL4"/>
    <property type="match status" value="1"/>
</dbReference>
<dbReference type="GO" id="GO:0000981">
    <property type="term" value="F:DNA-binding transcription factor activity, RNA polymerase II-specific"/>
    <property type="evidence" value="ECO:0007669"/>
    <property type="project" value="InterPro"/>
</dbReference>
<reference evidence="2 3" key="1">
    <citation type="journal article" date="2010" name="Cell">
        <title>The genome of Naegleria gruberi illuminates early eukaryotic versatility.</title>
        <authorList>
            <person name="Fritz-Laylin L.K."/>
            <person name="Prochnik S.E."/>
            <person name="Ginger M.L."/>
            <person name="Dacks J.B."/>
            <person name="Carpenter M.L."/>
            <person name="Field M.C."/>
            <person name="Kuo A."/>
            <person name="Paredez A."/>
            <person name="Chapman J."/>
            <person name="Pham J."/>
            <person name="Shu S."/>
            <person name="Neupane R."/>
            <person name="Cipriano M."/>
            <person name="Mancuso J."/>
            <person name="Tu H."/>
            <person name="Salamov A."/>
            <person name="Lindquist E."/>
            <person name="Shapiro H."/>
            <person name="Lucas S."/>
            <person name="Grigoriev I.V."/>
            <person name="Cande W.Z."/>
            <person name="Fulton C."/>
            <person name="Rokhsar D.S."/>
            <person name="Dawson S.C."/>
        </authorList>
    </citation>
    <scope>NUCLEOTIDE SEQUENCE [LARGE SCALE GENOMIC DNA]</scope>
    <source>
        <strain evidence="2 3">NEG-M</strain>
    </source>
</reference>
<evidence type="ECO:0000313" key="2">
    <source>
        <dbReference type="EMBL" id="EFC39330.1"/>
    </source>
</evidence>
<dbReference type="InParanoid" id="D2VUV4"/>
<protein>
    <submittedName>
        <fullName evidence="2">Predicted protein</fullName>
    </submittedName>
</protein>